<protein>
    <recommendedName>
        <fullName evidence="3">Fungal STAND N-terminal Goodbye domain-containing protein</fullName>
    </recommendedName>
</protein>
<keyword evidence="2" id="KW-1185">Reference proteome</keyword>
<evidence type="ECO:0008006" key="3">
    <source>
        <dbReference type="Google" id="ProtNLM"/>
    </source>
</evidence>
<dbReference type="Proteomes" id="UP000800035">
    <property type="component" value="Unassembled WGS sequence"/>
</dbReference>
<dbReference type="EMBL" id="ML976977">
    <property type="protein sequence ID" value="KAF1963597.1"/>
    <property type="molecule type" value="Genomic_DNA"/>
</dbReference>
<evidence type="ECO:0000313" key="1">
    <source>
        <dbReference type="EMBL" id="KAF1963597.1"/>
    </source>
</evidence>
<accession>A0A6A5UR95</accession>
<dbReference type="PANTHER" id="PTHR40619:SF3">
    <property type="entry name" value="FUNGAL STAND N-TERMINAL GOODBYE DOMAIN-CONTAINING PROTEIN"/>
    <property type="match status" value="1"/>
</dbReference>
<gene>
    <name evidence="1" type="ORF">CC80DRAFT_398038</name>
</gene>
<dbReference type="PANTHER" id="PTHR40619">
    <property type="entry name" value="FUNGAL STAND N-TERMINAL GOODBYE DOMAIN-CONTAINING PROTEIN"/>
    <property type="match status" value="1"/>
</dbReference>
<sequence>MVKLDGSCHPALLGRPGTGIIFDGIKKRWVLEDGSDCALPYDEIYRATFEARDRLLATCNNYRKKLKQPLLEVNTNHNWREVEESVQVACSGLEKLATKDKDMSGSLGKLKRAFRGLCRNAGAGQTAATLIPNDSFGFSSVLCGSLKVVFNGLRTTGLYRLEVYRTLEDLPQQLKDLAADVNVNDRDEEIHRRAAALYVAAFNLLNHILLWFLKNTWLTGVKLLADPTGFMDKLRDCQAELKTASQAFEARLNKLSRDTERETMQLSYWNTYSQASIHSQLQTITRQITEERESRLEVLEGLKPLLNTVMGALQERALTGSNREHQKRIPDIDPEHVLEHFLYEPDLIRKDCMTLNKRSSKWRRTSHDASRLIALQTNPRLLAWLTVDEPALLLLNGRAEPRPDSAVSLFTAQMLYQLLEHHQTHSGHEISSLAIITIGFFCGQHPDWQEDSNGNPEELAMSLLLQLIDRARGHIDPAVLRQCYENTKPGNINSICSMFETLVMSLDSEVVLIIVIDGLRFFAQPPKRCGGTTEVISRLTRLYRQESDATLKLLFSSPTRSEFVEDLFNDEELLSLPRDFASGRKSHVRSRMVVDEPQSEDDD</sequence>
<reference evidence="1" key="1">
    <citation type="journal article" date="2020" name="Stud. Mycol.">
        <title>101 Dothideomycetes genomes: a test case for predicting lifestyles and emergence of pathogens.</title>
        <authorList>
            <person name="Haridas S."/>
            <person name="Albert R."/>
            <person name="Binder M."/>
            <person name="Bloem J."/>
            <person name="Labutti K."/>
            <person name="Salamov A."/>
            <person name="Andreopoulos B."/>
            <person name="Baker S."/>
            <person name="Barry K."/>
            <person name="Bills G."/>
            <person name="Bluhm B."/>
            <person name="Cannon C."/>
            <person name="Castanera R."/>
            <person name="Culley D."/>
            <person name="Daum C."/>
            <person name="Ezra D."/>
            <person name="Gonzalez J."/>
            <person name="Henrissat B."/>
            <person name="Kuo A."/>
            <person name="Liang C."/>
            <person name="Lipzen A."/>
            <person name="Lutzoni F."/>
            <person name="Magnuson J."/>
            <person name="Mondo S."/>
            <person name="Nolan M."/>
            <person name="Ohm R."/>
            <person name="Pangilinan J."/>
            <person name="Park H.-J."/>
            <person name="Ramirez L."/>
            <person name="Alfaro M."/>
            <person name="Sun H."/>
            <person name="Tritt A."/>
            <person name="Yoshinaga Y."/>
            <person name="Zwiers L.-H."/>
            <person name="Turgeon B."/>
            <person name="Goodwin S."/>
            <person name="Spatafora J."/>
            <person name="Crous P."/>
            <person name="Grigoriev I."/>
        </authorList>
    </citation>
    <scope>NUCLEOTIDE SEQUENCE</scope>
    <source>
        <strain evidence="1">CBS 675.92</strain>
    </source>
</reference>
<dbReference type="OrthoDB" id="5419927at2759"/>
<evidence type="ECO:0000313" key="2">
    <source>
        <dbReference type="Proteomes" id="UP000800035"/>
    </source>
</evidence>
<name>A0A6A5UR95_9PLEO</name>
<dbReference type="AlphaFoldDB" id="A0A6A5UR95"/>
<proteinExistence type="predicted"/>
<organism evidence="1 2">
    <name type="scientific">Byssothecium circinans</name>
    <dbReference type="NCBI Taxonomy" id="147558"/>
    <lineage>
        <taxon>Eukaryota</taxon>
        <taxon>Fungi</taxon>
        <taxon>Dikarya</taxon>
        <taxon>Ascomycota</taxon>
        <taxon>Pezizomycotina</taxon>
        <taxon>Dothideomycetes</taxon>
        <taxon>Pleosporomycetidae</taxon>
        <taxon>Pleosporales</taxon>
        <taxon>Massarineae</taxon>
        <taxon>Massarinaceae</taxon>
        <taxon>Byssothecium</taxon>
    </lineage>
</organism>